<evidence type="ECO:0008006" key="3">
    <source>
        <dbReference type="Google" id="ProtNLM"/>
    </source>
</evidence>
<protein>
    <recommendedName>
        <fullName evidence="3">ER-bound oxygenase mpaB/mpaB'/Rubber oxygenase catalytic domain-containing protein</fullName>
    </recommendedName>
</protein>
<organism evidence="1 2">
    <name type="scientific">Pseudarthrobacter siccitolerans</name>
    <dbReference type="NCBI Taxonomy" id="861266"/>
    <lineage>
        <taxon>Bacteria</taxon>
        <taxon>Bacillati</taxon>
        <taxon>Actinomycetota</taxon>
        <taxon>Actinomycetes</taxon>
        <taxon>Micrococcales</taxon>
        <taxon>Micrococcaceae</taxon>
        <taxon>Pseudarthrobacter</taxon>
    </lineage>
</organism>
<evidence type="ECO:0000313" key="2">
    <source>
        <dbReference type="Proteomes" id="UP000035722"/>
    </source>
</evidence>
<evidence type="ECO:0000313" key="1">
    <source>
        <dbReference type="EMBL" id="CCQ46123.1"/>
    </source>
</evidence>
<keyword evidence="2" id="KW-1185">Reference proteome</keyword>
<sequence>MTKQRGYKWISAEIERLDPNVDYETIWKLSTCYWVNDFMMSFLYTTGFPHFTLPPTGPKSLEATNKIFARTDKREEDTTDHLWTWFERGPSSPEMQKSVDIVNKIHEAIWKKNPGLFSNVDDFIYTICVLGADMHRLRLRVGMPGFTENQRIATHKYWYEVSKMFLSEVGPVSDQFPENFEGMLTYMADFEARDWPQTDVGHKAAMLLIDKFGENWFPKGFHWVGRNLIKSLLDEPSHRVHRIPYTSRFVTKIFELIILAAFFAKEKVLPDPTISTPERHREAAAKLGQLTRTERKFKSAA</sequence>
<name>A0A024H287_9MICC</name>
<accession>A0A024H287</accession>
<dbReference type="Proteomes" id="UP000035722">
    <property type="component" value="Unassembled WGS sequence"/>
</dbReference>
<dbReference type="EMBL" id="CAQI01000042">
    <property type="protein sequence ID" value="CCQ46123.1"/>
    <property type="molecule type" value="Genomic_DNA"/>
</dbReference>
<reference evidence="2" key="1">
    <citation type="journal article" date="2014" name="Genome Announc.">
        <title>Genome Sequence of Arthrobacter siccitolerans 4J27, a Xeroprotectant-Producing Desiccation-Tolerant Microorganism.</title>
        <authorList>
            <person name="Manzanera M."/>
            <person name="Santa-Cruz-Calvo L."/>
            <person name="Vilchez J.I."/>
            <person name="Garcia-Fontana C."/>
            <person name="Silva-Castro G.A."/>
            <person name="Calvo C."/>
            <person name="Gonzalez-Lopez J."/>
        </authorList>
    </citation>
    <scope>NUCLEOTIDE SEQUENCE [LARGE SCALE GENOMIC DNA]</scope>
    <source>
        <strain evidence="2">4J27</strain>
    </source>
</reference>
<proteinExistence type="predicted"/>
<gene>
    <name evidence="1" type="ORF">ARTSIC4J27_2083</name>
</gene>
<dbReference type="RefSeq" id="WP_083435403.1">
    <property type="nucleotide sequence ID" value="NZ_CAQI01000042.1"/>
</dbReference>
<dbReference type="AlphaFoldDB" id="A0A024H287"/>
<dbReference type="STRING" id="861266.ARTSIC4J27_2083"/>
<comment type="caution">
    <text evidence="1">The sequence shown here is derived from an EMBL/GenBank/DDBJ whole genome shotgun (WGS) entry which is preliminary data.</text>
</comment>
<dbReference type="OrthoDB" id="836517at2"/>